<dbReference type="PROSITE" id="PS50977">
    <property type="entry name" value="HTH_TETR_2"/>
    <property type="match status" value="1"/>
</dbReference>
<accession>A0AAU8DPF0</accession>
<gene>
    <name evidence="6" type="ORF">ABLG96_18130</name>
</gene>
<sequence>MDKSAIEVGGLREVRRRKTERRINRHALRLTVERGFDGFTVEELAEVVGVSRRTFFNYFPSKEDALLGNPHDGLSPAARAVFLAGGPEGSLFPDLVELVASANDGGDVDLADVELFHQVLEREQRLVPMFMKRFAARARDIAELAAEREGTTPQDPRIKLAVELMGALLGRSFKQLVEDDTPAPLSDVLRTNLAAARALLT</sequence>
<evidence type="ECO:0000256" key="2">
    <source>
        <dbReference type="ARBA" id="ARBA00023125"/>
    </source>
</evidence>
<keyword evidence="2 4" id="KW-0238">DNA-binding</keyword>
<reference evidence="6" key="1">
    <citation type="submission" date="2024-05" db="EMBL/GenBank/DDBJ databases">
        <authorList>
            <person name="Cai S.Y."/>
            <person name="Jin L.M."/>
            <person name="Li H.R."/>
        </authorList>
    </citation>
    <scope>NUCLEOTIDE SEQUENCE</scope>
    <source>
        <strain evidence="6">A5-74</strain>
    </source>
</reference>
<dbReference type="EMBL" id="CP159218">
    <property type="protein sequence ID" value="XCG63102.1"/>
    <property type="molecule type" value="Genomic_DNA"/>
</dbReference>
<dbReference type="InterPro" id="IPR041347">
    <property type="entry name" value="MftR_C"/>
</dbReference>
<evidence type="ECO:0000256" key="1">
    <source>
        <dbReference type="ARBA" id="ARBA00023015"/>
    </source>
</evidence>
<dbReference type="GO" id="GO:0000976">
    <property type="term" value="F:transcription cis-regulatory region binding"/>
    <property type="evidence" value="ECO:0007669"/>
    <property type="project" value="TreeGrafter"/>
</dbReference>
<dbReference type="SUPFAM" id="SSF46689">
    <property type="entry name" value="Homeodomain-like"/>
    <property type="match status" value="1"/>
</dbReference>
<dbReference type="InterPro" id="IPR050109">
    <property type="entry name" value="HTH-type_TetR-like_transc_reg"/>
</dbReference>
<name>A0AAU8DPF0_9ACTN</name>
<dbReference type="PANTHER" id="PTHR30055">
    <property type="entry name" value="HTH-TYPE TRANSCRIPTIONAL REGULATOR RUTR"/>
    <property type="match status" value="1"/>
</dbReference>
<protein>
    <submittedName>
        <fullName evidence="6">TetR family transcriptional regulator</fullName>
    </submittedName>
</protein>
<organism evidence="6">
    <name type="scientific">Nakamurella sp. A5-74</name>
    <dbReference type="NCBI Taxonomy" id="3158264"/>
    <lineage>
        <taxon>Bacteria</taxon>
        <taxon>Bacillati</taxon>
        <taxon>Actinomycetota</taxon>
        <taxon>Actinomycetes</taxon>
        <taxon>Nakamurellales</taxon>
        <taxon>Nakamurellaceae</taxon>
        <taxon>Nakamurella</taxon>
    </lineage>
</organism>
<dbReference type="Pfam" id="PF00440">
    <property type="entry name" value="TetR_N"/>
    <property type="match status" value="1"/>
</dbReference>
<dbReference type="Gene3D" id="1.10.357.10">
    <property type="entry name" value="Tetracycline Repressor, domain 2"/>
    <property type="match status" value="1"/>
</dbReference>
<dbReference type="GO" id="GO:0003700">
    <property type="term" value="F:DNA-binding transcription factor activity"/>
    <property type="evidence" value="ECO:0007669"/>
    <property type="project" value="TreeGrafter"/>
</dbReference>
<evidence type="ECO:0000259" key="5">
    <source>
        <dbReference type="PROSITE" id="PS50977"/>
    </source>
</evidence>
<keyword evidence="1" id="KW-0805">Transcription regulation</keyword>
<dbReference type="InterPro" id="IPR001647">
    <property type="entry name" value="HTH_TetR"/>
</dbReference>
<proteinExistence type="predicted"/>
<dbReference type="RefSeq" id="WP_353648717.1">
    <property type="nucleotide sequence ID" value="NZ_CP159218.1"/>
</dbReference>
<evidence type="ECO:0000256" key="3">
    <source>
        <dbReference type="ARBA" id="ARBA00023163"/>
    </source>
</evidence>
<dbReference type="PROSITE" id="PS01081">
    <property type="entry name" value="HTH_TETR_1"/>
    <property type="match status" value="1"/>
</dbReference>
<dbReference type="InterPro" id="IPR023772">
    <property type="entry name" value="DNA-bd_HTH_TetR-type_CS"/>
</dbReference>
<dbReference type="Pfam" id="PF17754">
    <property type="entry name" value="TetR_C_14"/>
    <property type="match status" value="1"/>
</dbReference>
<keyword evidence="3" id="KW-0804">Transcription</keyword>
<feature type="DNA-binding region" description="H-T-H motif" evidence="4">
    <location>
        <begin position="40"/>
        <end position="59"/>
    </location>
</feature>
<evidence type="ECO:0000313" key="6">
    <source>
        <dbReference type="EMBL" id="XCG63102.1"/>
    </source>
</evidence>
<evidence type="ECO:0000256" key="4">
    <source>
        <dbReference type="PROSITE-ProRule" id="PRU00335"/>
    </source>
</evidence>
<feature type="domain" description="HTH tetR-type" evidence="5">
    <location>
        <begin position="17"/>
        <end position="77"/>
    </location>
</feature>
<dbReference type="PANTHER" id="PTHR30055:SF234">
    <property type="entry name" value="HTH-TYPE TRANSCRIPTIONAL REGULATOR BETI"/>
    <property type="match status" value="1"/>
</dbReference>
<dbReference type="AlphaFoldDB" id="A0AAU8DPF0"/>
<dbReference type="InterPro" id="IPR009057">
    <property type="entry name" value="Homeodomain-like_sf"/>
</dbReference>
<dbReference type="PRINTS" id="PR00455">
    <property type="entry name" value="HTHTETR"/>
</dbReference>